<evidence type="ECO:0000256" key="4">
    <source>
        <dbReference type="ARBA" id="ARBA00022759"/>
    </source>
</evidence>
<accession>A0A1B6MHL5</accession>
<evidence type="ECO:0000256" key="1">
    <source>
        <dbReference type="ARBA" id="ARBA00022679"/>
    </source>
</evidence>
<dbReference type="GO" id="GO:0003824">
    <property type="term" value="F:catalytic activity"/>
    <property type="evidence" value="ECO:0007669"/>
    <property type="project" value="UniProtKB-KW"/>
</dbReference>
<dbReference type="InterPro" id="IPR050951">
    <property type="entry name" value="Retrovirus_Pol_polyprotein"/>
</dbReference>
<dbReference type="Gene3D" id="3.30.70.270">
    <property type="match status" value="1"/>
</dbReference>
<dbReference type="CDD" id="cd09274">
    <property type="entry name" value="RNase_HI_RT_Ty3"/>
    <property type="match status" value="1"/>
</dbReference>
<protein>
    <recommendedName>
        <fullName evidence="7">Reverse transcriptase RNase H-like domain-containing protein</fullName>
    </recommendedName>
</protein>
<name>A0A1B6MHL5_9HEMI</name>
<keyword evidence="4" id="KW-0255">Endonuclease</keyword>
<keyword evidence="5" id="KW-0378">Hydrolase</keyword>
<dbReference type="InterPro" id="IPR043128">
    <property type="entry name" value="Rev_trsase/Diguanyl_cyclase"/>
</dbReference>
<keyword evidence="6" id="KW-0695">RNA-directed DNA polymerase</keyword>
<evidence type="ECO:0000259" key="7">
    <source>
        <dbReference type="Pfam" id="PF17917"/>
    </source>
</evidence>
<proteinExistence type="predicted"/>
<keyword evidence="3" id="KW-0540">Nuclease</keyword>
<evidence type="ECO:0000313" key="8">
    <source>
        <dbReference type="EMBL" id="JAT35437.1"/>
    </source>
</evidence>
<dbReference type="Pfam" id="PF17917">
    <property type="entry name" value="RT_RNaseH"/>
    <property type="match status" value="1"/>
</dbReference>
<dbReference type="Gene3D" id="3.10.20.370">
    <property type="match status" value="1"/>
</dbReference>
<keyword evidence="2" id="KW-0548">Nucleotidyltransferase</keyword>
<dbReference type="SUPFAM" id="SSF56672">
    <property type="entry name" value="DNA/RNA polymerases"/>
    <property type="match status" value="1"/>
</dbReference>
<gene>
    <name evidence="8" type="ORF">g.54884</name>
</gene>
<evidence type="ECO:0000256" key="2">
    <source>
        <dbReference type="ARBA" id="ARBA00022695"/>
    </source>
</evidence>
<dbReference type="PANTHER" id="PTHR37984">
    <property type="entry name" value="PROTEIN CBG26694"/>
    <property type="match status" value="1"/>
</dbReference>
<dbReference type="PANTHER" id="PTHR37984:SF5">
    <property type="entry name" value="PROTEIN NYNRIN-LIKE"/>
    <property type="match status" value="1"/>
</dbReference>
<feature type="domain" description="Reverse transcriptase RNase H-like" evidence="7">
    <location>
        <begin position="40"/>
        <end position="141"/>
    </location>
</feature>
<dbReference type="EMBL" id="GEBQ01004540">
    <property type="protein sequence ID" value="JAT35437.1"/>
    <property type="molecule type" value="Transcribed_RNA"/>
</dbReference>
<keyword evidence="1" id="KW-0808">Transferase</keyword>
<dbReference type="AlphaFoldDB" id="A0A1B6MHL5"/>
<evidence type="ECO:0000256" key="3">
    <source>
        <dbReference type="ARBA" id="ARBA00022722"/>
    </source>
</evidence>
<dbReference type="InterPro" id="IPR043502">
    <property type="entry name" value="DNA/RNA_pol_sf"/>
</dbReference>
<dbReference type="GO" id="GO:0071897">
    <property type="term" value="P:DNA biosynthetic process"/>
    <property type="evidence" value="ECO:0007669"/>
    <property type="project" value="UniProtKB-ARBA"/>
</dbReference>
<evidence type="ECO:0000256" key="6">
    <source>
        <dbReference type="ARBA" id="ARBA00022918"/>
    </source>
</evidence>
<evidence type="ECO:0000256" key="5">
    <source>
        <dbReference type="ARBA" id="ARBA00022801"/>
    </source>
</evidence>
<dbReference type="InterPro" id="IPR041373">
    <property type="entry name" value="RT_RNaseH"/>
</dbReference>
<organism evidence="8">
    <name type="scientific">Graphocephala atropunctata</name>
    <dbReference type="NCBI Taxonomy" id="36148"/>
    <lineage>
        <taxon>Eukaryota</taxon>
        <taxon>Metazoa</taxon>
        <taxon>Ecdysozoa</taxon>
        <taxon>Arthropoda</taxon>
        <taxon>Hexapoda</taxon>
        <taxon>Insecta</taxon>
        <taxon>Pterygota</taxon>
        <taxon>Neoptera</taxon>
        <taxon>Paraneoptera</taxon>
        <taxon>Hemiptera</taxon>
        <taxon>Auchenorrhyncha</taxon>
        <taxon>Membracoidea</taxon>
        <taxon>Cicadellidae</taxon>
        <taxon>Cicadellinae</taxon>
        <taxon>Cicadellini</taxon>
        <taxon>Graphocephala</taxon>
    </lineage>
</organism>
<sequence length="226" mass="26095">EPLRQLLKKNVEFVWTKDHSKSFTKLKTKIAEATSLKIFNPKKDCEIFVDSSNFGFVACLLQEGYPIAFASKALTETEIRYPIIDKEMAAMCFALSKYHKFIYGQKVTVYTDHKPLVSIVSKNMHKVSNRLQKFKLDLLKYNIEVKYLPGKSNVLADLLSRKVNNKMNEKNECYLNSELEKSVMVHSLNNQFSMSESKKLEFKTATENDDVLKNIVKFICEGWPCV</sequence>
<feature type="non-terminal residue" evidence="8">
    <location>
        <position position="1"/>
    </location>
</feature>
<reference evidence="8" key="1">
    <citation type="submission" date="2015-11" db="EMBL/GenBank/DDBJ databases">
        <title>De novo transcriptome assembly of four potential Pierce s Disease insect vectors from Arizona vineyards.</title>
        <authorList>
            <person name="Tassone E.E."/>
        </authorList>
    </citation>
    <scope>NUCLEOTIDE SEQUENCE</scope>
</reference>